<dbReference type="STRING" id="870482.SAMN04487987_11272"/>
<evidence type="ECO:0008006" key="5">
    <source>
        <dbReference type="Google" id="ProtNLM"/>
    </source>
</evidence>
<feature type="signal peptide" evidence="2">
    <location>
        <begin position="1"/>
        <end position="19"/>
    </location>
</feature>
<feature type="chain" id="PRO_5011452649" description="Secreted protein" evidence="2">
    <location>
        <begin position="20"/>
        <end position="223"/>
    </location>
</feature>
<keyword evidence="4" id="KW-1185">Reference proteome</keyword>
<evidence type="ECO:0000313" key="4">
    <source>
        <dbReference type="Proteomes" id="UP000199439"/>
    </source>
</evidence>
<reference evidence="4" key="1">
    <citation type="submission" date="2016-10" db="EMBL/GenBank/DDBJ databases">
        <authorList>
            <person name="Varghese N."/>
            <person name="Submissions S."/>
        </authorList>
    </citation>
    <scope>NUCLEOTIDE SEQUENCE [LARGE SCALE GENOMIC DNA]</scope>
    <source>
        <strain evidence="4">DSM 25730</strain>
    </source>
</reference>
<sequence length="223" mass="24885">MKPYAFLLILICFSLSIEAQIDSKNKSFSIPAVESKKDTADIAPLTPSKPIESSSTIGLNRPKVTPNLEMPKKEFSMFPEEEFGNPGELYSKRLGQVEKELLPEGHGENAGLKEDAYWGDYRTKSKFIYIKYRDYSAIDGDVLRVLVDDDVIKSGAYLTEGFGGFKLKLKDGLNKIDFYAVNEGASGPNTAEYRIVDEWNKVISGKVWALSKGVKVTIIIIKE</sequence>
<evidence type="ECO:0000256" key="1">
    <source>
        <dbReference type="SAM" id="MobiDB-lite"/>
    </source>
</evidence>
<name>A0A1I1S0P8_9FLAO</name>
<evidence type="ECO:0000313" key="3">
    <source>
        <dbReference type="EMBL" id="SFD40115.1"/>
    </source>
</evidence>
<organism evidence="3 4">
    <name type="scientific">Algibacter pectinivorans</name>
    <dbReference type="NCBI Taxonomy" id="870482"/>
    <lineage>
        <taxon>Bacteria</taxon>
        <taxon>Pseudomonadati</taxon>
        <taxon>Bacteroidota</taxon>
        <taxon>Flavobacteriia</taxon>
        <taxon>Flavobacteriales</taxon>
        <taxon>Flavobacteriaceae</taxon>
        <taxon>Algibacter</taxon>
    </lineage>
</organism>
<evidence type="ECO:0000256" key="2">
    <source>
        <dbReference type="SAM" id="SignalP"/>
    </source>
</evidence>
<protein>
    <recommendedName>
        <fullName evidence="5">Secreted protein</fullName>
    </recommendedName>
</protein>
<dbReference type="Proteomes" id="UP000199439">
    <property type="component" value="Unassembled WGS sequence"/>
</dbReference>
<dbReference type="EMBL" id="FOMI01000012">
    <property type="protein sequence ID" value="SFD40115.1"/>
    <property type="molecule type" value="Genomic_DNA"/>
</dbReference>
<proteinExistence type="predicted"/>
<feature type="region of interest" description="Disordered" evidence="1">
    <location>
        <begin position="43"/>
        <end position="63"/>
    </location>
</feature>
<keyword evidence="2" id="KW-0732">Signal</keyword>
<dbReference type="AlphaFoldDB" id="A0A1I1S0P8"/>
<gene>
    <name evidence="3" type="ORF">SAMN04487987_11272</name>
</gene>
<accession>A0A1I1S0P8</accession>